<protein>
    <submittedName>
        <fullName evidence="1">Uncharacterized protein</fullName>
    </submittedName>
</protein>
<dbReference type="VEuPathDB" id="TriTrypDB:BSAL_79020"/>
<accession>A0A0S4KGZ2</accession>
<keyword evidence="2" id="KW-1185">Reference proteome</keyword>
<evidence type="ECO:0000313" key="2">
    <source>
        <dbReference type="Proteomes" id="UP000051952"/>
    </source>
</evidence>
<reference evidence="2" key="1">
    <citation type="submission" date="2015-09" db="EMBL/GenBank/DDBJ databases">
        <authorList>
            <consortium name="Pathogen Informatics"/>
        </authorList>
    </citation>
    <scope>NUCLEOTIDE SEQUENCE [LARGE SCALE GENOMIC DNA]</scope>
    <source>
        <strain evidence="2">Lake Konstanz</strain>
    </source>
</reference>
<dbReference type="EMBL" id="CYKH01000794">
    <property type="protein sequence ID" value="CUI14239.1"/>
    <property type="molecule type" value="Genomic_DNA"/>
</dbReference>
<name>A0A0S4KGZ2_BODSA</name>
<dbReference type="AlphaFoldDB" id="A0A0S4KGZ2"/>
<dbReference type="Proteomes" id="UP000051952">
    <property type="component" value="Unassembled WGS sequence"/>
</dbReference>
<sequence length="179" mass="19856">MGMRAPFGRGAAVPQQMFYGTFASTPQLSAKHVPLYNDPSTWPKKFNQSQIKRLLKGKMKPGVVPDYKTLEVLHANKKCTEALLFVLHQHIFPSAQYVEDAMARCLAETFAGREKDGNVFAVLANDQALLNAMQLHVNTSDQPTNETVATRCGAIPFKRSRSVQRVMFGGTCGTARKRI</sequence>
<proteinExistence type="predicted"/>
<organism evidence="1 2">
    <name type="scientific">Bodo saltans</name>
    <name type="common">Flagellated protozoan</name>
    <dbReference type="NCBI Taxonomy" id="75058"/>
    <lineage>
        <taxon>Eukaryota</taxon>
        <taxon>Discoba</taxon>
        <taxon>Euglenozoa</taxon>
        <taxon>Kinetoplastea</taxon>
        <taxon>Metakinetoplastina</taxon>
        <taxon>Eubodonida</taxon>
        <taxon>Bodonidae</taxon>
        <taxon>Bodo</taxon>
    </lineage>
</organism>
<gene>
    <name evidence="1" type="ORF">BSAL_79020</name>
</gene>
<evidence type="ECO:0000313" key="1">
    <source>
        <dbReference type="EMBL" id="CUI14239.1"/>
    </source>
</evidence>